<dbReference type="InterPro" id="IPR004358">
    <property type="entry name" value="Sig_transdc_His_kin-like_C"/>
</dbReference>
<dbReference type="PROSITE" id="PS50109">
    <property type="entry name" value="HIS_KIN"/>
    <property type="match status" value="1"/>
</dbReference>
<protein>
    <recommendedName>
        <fullName evidence="2">histidine kinase</fullName>
        <ecNumber evidence="2">2.7.13.3</ecNumber>
    </recommendedName>
</protein>
<keyword evidence="5" id="KW-1185">Reference proteome</keyword>
<proteinExistence type="predicted"/>
<comment type="caution">
    <text evidence="4">The sequence shown here is derived from an EMBL/GenBank/DDBJ whole genome shotgun (WGS) entry which is preliminary data.</text>
</comment>
<dbReference type="PRINTS" id="PR00344">
    <property type="entry name" value="BCTRLSENSOR"/>
</dbReference>
<organism evidence="4 5">
    <name type="scientific">Sphingomonas naasensis</name>
    <dbReference type="NCBI Taxonomy" id="1344951"/>
    <lineage>
        <taxon>Bacteria</taxon>
        <taxon>Pseudomonadati</taxon>
        <taxon>Pseudomonadota</taxon>
        <taxon>Alphaproteobacteria</taxon>
        <taxon>Sphingomonadales</taxon>
        <taxon>Sphingomonadaceae</taxon>
        <taxon>Sphingomonas</taxon>
    </lineage>
</organism>
<sequence length="259" mass="27448">MRGEAPAMPRIPPSEEKAMKLLQAPCEHAAMSMAGIVHDLGNLIQIATSAIGIVSRTPDMPAVHAGPILARARCSLEQAGAIVRQSLGGLRDHATAIDHTNVQACLADIAALIETMETPELVLETAVTADLPEARCDPIRLRRALLNLVFNARDAILENGLVVVEARTIRRDRLPIGVEIRVIDNGIGMSPATIARCCDPFFTTKPDGLGGVGLPMVDRFVRDAGGEMAIESAPGIGTTVTLRLPAAVPPQTLSQELEP</sequence>
<dbReference type="GO" id="GO:0004673">
    <property type="term" value="F:protein histidine kinase activity"/>
    <property type="evidence" value="ECO:0007669"/>
    <property type="project" value="UniProtKB-EC"/>
</dbReference>
<dbReference type="EC" id="2.7.13.3" evidence="2"/>
<evidence type="ECO:0000313" key="5">
    <source>
        <dbReference type="Proteomes" id="UP000309848"/>
    </source>
</evidence>
<dbReference type="Gene3D" id="3.30.565.10">
    <property type="entry name" value="Histidine kinase-like ATPase, C-terminal domain"/>
    <property type="match status" value="1"/>
</dbReference>
<dbReference type="PANTHER" id="PTHR43065:SF42">
    <property type="entry name" value="TWO-COMPONENT SENSOR PPRA"/>
    <property type="match status" value="1"/>
</dbReference>
<dbReference type="GO" id="GO:0005524">
    <property type="term" value="F:ATP binding"/>
    <property type="evidence" value="ECO:0007669"/>
    <property type="project" value="UniProtKB-KW"/>
</dbReference>
<dbReference type="InterPro" id="IPR003594">
    <property type="entry name" value="HATPase_dom"/>
</dbReference>
<evidence type="ECO:0000313" key="4">
    <source>
        <dbReference type="EMBL" id="TGX41421.1"/>
    </source>
</evidence>
<feature type="domain" description="Histidine kinase" evidence="3">
    <location>
        <begin position="35"/>
        <end position="248"/>
    </location>
</feature>
<dbReference type="EMBL" id="SRXU01000005">
    <property type="protein sequence ID" value="TGX41421.1"/>
    <property type="molecule type" value="Genomic_DNA"/>
</dbReference>
<accession>A0A4S1WEJ0</accession>
<keyword evidence="4" id="KW-0547">Nucleotide-binding</keyword>
<dbReference type="Pfam" id="PF02518">
    <property type="entry name" value="HATPase_c"/>
    <property type="match status" value="1"/>
</dbReference>
<dbReference type="Proteomes" id="UP000309848">
    <property type="component" value="Unassembled WGS sequence"/>
</dbReference>
<evidence type="ECO:0000256" key="1">
    <source>
        <dbReference type="ARBA" id="ARBA00000085"/>
    </source>
</evidence>
<dbReference type="OrthoDB" id="9805722at2"/>
<reference evidence="4 5" key="1">
    <citation type="submission" date="2019-04" db="EMBL/GenBank/DDBJ databases">
        <title>Sphingomonas psychrotolerans sp. nov., isolated from soil in the Tianshan Mountains, Xinjiang, China.</title>
        <authorList>
            <person name="Luo Y."/>
            <person name="Sheng H."/>
        </authorList>
    </citation>
    <scope>NUCLEOTIDE SEQUENCE [LARGE SCALE GENOMIC DNA]</scope>
    <source>
        <strain evidence="4 5">KIS18-15</strain>
    </source>
</reference>
<dbReference type="PANTHER" id="PTHR43065">
    <property type="entry name" value="SENSOR HISTIDINE KINASE"/>
    <property type="match status" value="1"/>
</dbReference>
<keyword evidence="4" id="KW-0067">ATP-binding</keyword>
<dbReference type="InterPro" id="IPR036890">
    <property type="entry name" value="HATPase_C_sf"/>
</dbReference>
<comment type="catalytic activity">
    <reaction evidence="1">
        <text>ATP + protein L-histidine = ADP + protein N-phospho-L-histidine.</text>
        <dbReference type="EC" id="2.7.13.3"/>
    </reaction>
</comment>
<dbReference type="InterPro" id="IPR005467">
    <property type="entry name" value="His_kinase_dom"/>
</dbReference>
<dbReference type="SUPFAM" id="SSF55874">
    <property type="entry name" value="ATPase domain of HSP90 chaperone/DNA topoisomerase II/histidine kinase"/>
    <property type="match status" value="1"/>
</dbReference>
<evidence type="ECO:0000259" key="3">
    <source>
        <dbReference type="PROSITE" id="PS50109"/>
    </source>
</evidence>
<gene>
    <name evidence="4" type="ORF">E5A74_12365</name>
</gene>
<dbReference type="SMART" id="SM00387">
    <property type="entry name" value="HATPase_c"/>
    <property type="match status" value="1"/>
</dbReference>
<name>A0A4S1WEJ0_9SPHN</name>
<dbReference type="AlphaFoldDB" id="A0A4S1WEJ0"/>
<evidence type="ECO:0000256" key="2">
    <source>
        <dbReference type="ARBA" id="ARBA00012438"/>
    </source>
</evidence>